<dbReference type="EMBL" id="JBHSLN010000083">
    <property type="protein sequence ID" value="MFC5298833.1"/>
    <property type="molecule type" value="Genomic_DNA"/>
</dbReference>
<evidence type="ECO:0000256" key="1">
    <source>
        <dbReference type="SAM" id="MobiDB-lite"/>
    </source>
</evidence>
<sequence>MSDADDLGQLAALDIFLPSPPPDADIQEAFLDEAAALALEGHPITVYLQDEDAWAFEECEPVRALLDSAGESALPVTLLGLDIVVSAMYPTTEQMRRFARAGTEAPERSSAAASACGPGGAPMPREAGGFAAQLMGAAPAPARPAGGPDIGARRNLMGGDIGDGLPSTGTGTSGAGAGAGTAASGAGVASTSAG</sequence>
<feature type="compositionally biased region" description="Low complexity" evidence="1">
    <location>
        <begin position="180"/>
        <end position="194"/>
    </location>
</feature>
<dbReference type="RefSeq" id="WP_343923910.1">
    <property type="nucleotide sequence ID" value="NZ_BAAAIR010000035.1"/>
</dbReference>
<reference evidence="3" key="1">
    <citation type="journal article" date="2019" name="Int. J. Syst. Evol. Microbiol.">
        <title>The Global Catalogue of Microorganisms (GCM) 10K type strain sequencing project: providing services to taxonomists for standard genome sequencing and annotation.</title>
        <authorList>
            <consortium name="The Broad Institute Genomics Platform"/>
            <consortium name="The Broad Institute Genome Sequencing Center for Infectious Disease"/>
            <person name="Wu L."/>
            <person name="Ma J."/>
        </authorList>
    </citation>
    <scope>NUCLEOTIDE SEQUENCE [LARGE SCALE GENOMIC DNA]</scope>
    <source>
        <strain evidence="3">CGMCC 1.16455</strain>
    </source>
</reference>
<dbReference type="InterPro" id="IPR010712">
    <property type="entry name" value="Arsenical-R_ArsD"/>
</dbReference>
<organism evidence="2 3">
    <name type="scientific">Brachybacterium tyrofermentans</name>
    <dbReference type="NCBI Taxonomy" id="47848"/>
    <lineage>
        <taxon>Bacteria</taxon>
        <taxon>Bacillati</taxon>
        <taxon>Actinomycetota</taxon>
        <taxon>Actinomycetes</taxon>
        <taxon>Micrococcales</taxon>
        <taxon>Dermabacteraceae</taxon>
        <taxon>Brachybacterium</taxon>
    </lineage>
</organism>
<dbReference type="Proteomes" id="UP001595937">
    <property type="component" value="Unassembled WGS sequence"/>
</dbReference>
<evidence type="ECO:0000313" key="3">
    <source>
        <dbReference type="Proteomes" id="UP001595937"/>
    </source>
</evidence>
<dbReference type="Gene3D" id="3.40.30.10">
    <property type="entry name" value="Glutaredoxin"/>
    <property type="match status" value="1"/>
</dbReference>
<evidence type="ECO:0000313" key="2">
    <source>
        <dbReference type="EMBL" id="MFC5298833.1"/>
    </source>
</evidence>
<dbReference type="GeneID" id="303297308"/>
<accession>A0ABW0FJ50</accession>
<keyword evidence="3" id="KW-1185">Reference proteome</keyword>
<name>A0ABW0FJ50_9MICO</name>
<comment type="caution">
    <text evidence="2">The sequence shown here is derived from an EMBL/GenBank/DDBJ whole genome shotgun (WGS) entry which is preliminary data.</text>
</comment>
<feature type="compositionally biased region" description="Low complexity" evidence="1">
    <location>
        <begin position="137"/>
        <end position="147"/>
    </location>
</feature>
<proteinExistence type="predicted"/>
<dbReference type="Pfam" id="PF06953">
    <property type="entry name" value="ArsD"/>
    <property type="match status" value="1"/>
</dbReference>
<protein>
    <submittedName>
        <fullName evidence="2">Arsenic metallochaperone ArsD family protein</fullName>
    </submittedName>
</protein>
<feature type="region of interest" description="Disordered" evidence="1">
    <location>
        <begin position="103"/>
        <end position="194"/>
    </location>
</feature>
<gene>
    <name evidence="2" type="ORF">ACFPK8_15075</name>
</gene>